<comment type="caution">
    <text evidence="2">The sequence shown here is derived from an EMBL/GenBank/DDBJ whole genome shotgun (WGS) entry which is preliminary data.</text>
</comment>
<evidence type="ECO:0000313" key="2">
    <source>
        <dbReference type="EMBL" id="ODA67668.1"/>
    </source>
</evidence>
<reference evidence="2 3" key="1">
    <citation type="submission" date="2016-07" db="EMBL/GenBank/DDBJ databases">
        <title>Draft genome sequence of Methyloligella halotolerans C2T (VKM B-2706T=CCUG 61687T=DSM 25045T), a halotolerant polyhydroxybutyrate accumulating methylotroph.</title>
        <authorList>
            <person name="Vasilenko O.V."/>
            <person name="Doronina N.V."/>
            <person name="Poroshina M.N."/>
            <person name="Tarlachkov S.V."/>
            <person name="Trotsenko Y.A."/>
        </authorList>
    </citation>
    <scope>NUCLEOTIDE SEQUENCE [LARGE SCALE GENOMIC DNA]</scope>
    <source>
        <strain evidence="2 3">VKM B-2706</strain>
    </source>
</reference>
<accession>A0A1E2S002</accession>
<name>A0A1E2S002_9HYPH</name>
<protein>
    <submittedName>
        <fullName evidence="2">Uncharacterized protein</fullName>
    </submittedName>
</protein>
<dbReference type="EMBL" id="MASI01000003">
    <property type="protein sequence ID" value="ODA67668.1"/>
    <property type="molecule type" value="Genomic_DNA"/>
</dbReference>
<feature type="region of interest" description="Disordered" evidence="1">
    <location>
        <begin position="37"/>
        <end position="83"/>
    </location>
</feature>
<dbReference type="Proteomes" id="UP000095087">
    <property type="component" value="Unassembled WGS sequence"/>
</dbReference>
<dbReference type="RefSeq" id="WP_069094988.1">
    <property type="nucleotide sequence ID" value="NZ_MASI01000003.1"/>
</dbReference>
<keyword evidence="3" id="KW-1185">Reference proteome</keyword>
<dbReference type="STRING" id="1177755.A7A08_01703"/>
<organism evidence="2 3">
    <name type="scientific">Methyloligella halotolerans</name>
    <dbReference type="NCBI Taxonomy" id="1177755"/>
    <lineage>
        <taxon>Bacteria</taxon>
        <taxon>Pseudomonadati</taxon>
        <taxon>Pseudomonadota</taxon>
        <taxon>Alphaproteobacteria</taxon>
        <taxon>Hyphomicrobiales</taxon>
        <taxon>Hyphomicrobiaceae</taxon>
        <taxon>Methyloligella</taxon>
    </lineage>
</organism>
<proteinExistence type="predicted"/>
<evidence type="ECO:0000256" key="1">
    <source>
        <dbReference type="SAM" id="MobiDB-lite"/>
    </source>
</evidence>
<dbReference type="AlphaFoldDB" id="A0A1E2S002"/>
<evidence type="ECO:0000313" key="3">
    <source>
        <dbReference type="Proteomes" id="UP000095087"/>
    </source>
</evidence>
<sequence length="83" mass="8663">MKFRVEREHIGDRSYKVGDIREANESTVAHLVKGGVLSKTGGKAEPSAPKNKALKSAPKNKADTDLKAGEGAGNEATGEGGDQ</sequence>
<gene>
    <name evidence="2" type="ORF">A7A08_01703</name>
</gene>